<comment type="caution">
    <text evidence="5">The sequence shown here is derived from an EMBL/GenBank/DDBJ whole genome shotgun (WGS) entry which is preliminary data.</text>
</comment>
<dbReference type="GO" id="GO:0006508">
    <property type="term" value="P:proteolysis"/>
    <property type="evidence" value="ECO:0007669"/>
    <property type="project" value="UniProtKB-KW"/>
</dbReference>
<evidence type="ECO:0000256" key="3">
    <source>
        <dbReference type="ARBA" id="ARBA00022801"/>
    </source>
</evidence>
<keyword evidence="1" id="KW-1188">Viral release from host cell</keyword>
<evidence type="ECO:0000313" key="5">
    <source>
        <dbReference type="EMBL" id="NEK54909.1"/>
    </source>
</evidence>
<dbReference type="AlphaFoldDB" id="A0A6P0DNZ2"/>
<reference evidence="5 6" key="1">
    <citation type="submission" date="2020-01" db="EMBL/GenBank/DDBJ databases">
        <title>Rhizobium genotypes associated with high levels of biological nitrogen fixation by grain legumes in a temperate-maritime cropping system.</title>
        <authorList>
            <person name="Maluk M."/>
            <person name="Francesc Ferrando Molina F."/>
            <person name="Lopez Del Egido L."/>
            <person name="Lafos M."/>
            <person name="Langarica-Fuentes A."/>
            <person name="Gebre Yohannes G."/>
            <person name="Young M.W."/>
            <person name="Martin P."/>
            <person name="Gantlett R."/>
            <person name="Kenicer G."/>
            <person name="Hawes C."/>
            <person name="Begg G.S."/>
            <person name="Quilliam R.S."/>
            <person name="Squire G.R."/>
            <person name="Poole P.S."/>
            <person name="Young P.W."/>
            <person name="Iannetta P.M."/>
            <person name="James E.K."/>
        </authorList>
    </citation>
    <scope>NUCLEOTIDE SEQUENCE [LARGE SCALE GENOMIC DNA]</scope>
    <source>
        <strain evidence="5 6">JHI944</strain>
    </source>
</reference>
<evidence type="ECO:0000256" key="2">
    <source>
        <dbReference type="ARBA" id="ARBA00022670"/>
    </source>
</evidence>
<protein>
    <recommendedName>
        <fullName evidence="4">Prohead serine protease domain-containing protein</fullName>
    </recommendedName>
</protein>
<dbReference type="RefSeq" id="WP_164000691.1">
    <property type="nucleotide sequence ID" value="NZ_JAAXBZ010000025.1"/>
</dbReference>
<name>A0A6P0DNZ2_RHILE</name>
<dbReference type="Pfam" id="PF04586">
    <property type="entry name" value="Peptidase_S78"/>
    <property type="match status" value="1"/>
</dbReference>
<evidence type="ECO:0000313" key="6">
    <source>
        <dbReference type="Proteomes" id="UP000471409"/>
    </source>
</evidence>
<evidence type="ECO:0000256" key="1">
    <source>
        <dbReference type="ARBA" id="ARBA00022612"/>
    </source>
</evidence>
<dbReference type="EMBL" id="WXXP01000083">
    <property type="protein sequence ID" value="NEK54909.1"/>
    <property type="molecule type" value="Genomic_DNA"/>
</dbReference>
<proteinExistence type="predicted"/>
<accession>A0A6P0DNZ2</accession>
<evidence type="ECO:0000259" key="4">
    <source>
        <dbReference type="Pfam" id="PF04586"/>
    </source>
</evidence>
<sequence>MSEIIRLPQLLRDAEVRAGSFDQETNTIDVIFTTGATVRRVSWMDGEFDEELVVNAKSVRLDRLNAGAPFLDTHGQWSLGDVIGAVVRGSATIKGGKGLAKIQLSNAPDAADRVARIKEGTVSNISVGYRIHTVETTERKGKIPLRRVIDWEPWEISAVPIPADPGAQVRSGTSDALYACRVMSSTEDQNAIRRLRMTMAQRQIELAR</sequence>
<dbReference type="GO" id="GO:0008233">
    <property type="term" value="F:peptidase activity"/>
    <property type="evidence" value="ECO:0007669"/>
    <property type="project" value="UniProtKB-KW"/>
</dbReference>
<gene>
    <name evidence="5" type="ORF">GUK36_37280</name>
</gene>
<organism evidence="5 6">
    <name type="scientific">Rhizobium leguminosarum</name>
    <dbReference type="NCBI Taxonomy" id="384"/>
    <lineage>
        <taxon>Bacteria</taxon>
        <taxon>Pseudomonadati</taxon>
        <taxon>Pseudomonadota</taxon>
        <taxon>Alphaproteobacteria</taxon>
        <taxon>Hyphomicrobiales</taxon>
        <taxon>Rhizobiaceae</taxon>
        <taxon>Rhizobium/Agrobacterium group</taxon>
        <taxon>Rhizobium</taxon>
    </lineage>
</organism>
<feature type="domain" description="Prohead serine protease" evidence="4">
    <location>
        <begin position="97"/>
        <end position="170"/>
    </location>
</feature>
<keyword evidence="3" id="KW-0378">Hydrolase</keyword>
<dbReference type="Proteomes" id="UP000471409">
    <property type="component" value="Unassembled WGS sequence"/>
</dbReference>
<keyword evidence="2" id="KW-0645">Protease</keyword>
<dbReference type="InterPro" id="IPR054613">
    <property type="entry name" value="Peptidase_S78_dom"/>
</dbReference>